<reference evidence="8" key="1">
    <citation type="submission" date="2016-07" db="EMBL/GenBank/DDBJ databases">
        <title>Microvirga ossetica sp. nov. a new species of rhizobia isolated from root nodules of the legume species Vicia alpestris Steven originated from North Ossetia region in the Caucasus.</title>
        <authorList>
            <person name="Safronova V.I."/>
            <person name="Kuznetsova I.G."/>
            <person name="Sazanova A.L."/>
            <person name="Belimov A."/>
            <person name="Andronov E."/>
            <person name="Osledkin Y.S."/>
            <person name="Onishchuk O.P."/>
            <person name="Kurchak O.N."/>
            <person name="Shaposhnikov A.I."/>
            <person name="Willems A."/>
            <person name="Tikhonovich I.A."/>
        </authorList>
    </citation>
    <scope>NUCLEOTIDE SEQUENCE [LARGE SCALE GENOMIC DNA]</scope>
    <source>
        <strain evidence="8">V5/3M</strain>
    </source>
</reference>
<evidence type="ECO:0000313" key="8">
    <source>
        <dbReference type="EMBL" id="ANY78422.1"/>
    </source>
</evidence>
<evidence type="ECO:0000256" key="2">
    <source>
        <dbReference type="ARBA" id="ARBA00022729"/>
    </source>
</evidence>
<dbReference type="EMBL" id="CP016616">
    <property type="protein sequence ID" value="ANY78422.1"/>
    <property type="molecule type" value="Genomic_DNA"/>
</dbReference>
<dbReference type="RefSeq" id="WP_099509413.1">
    <property type="nucleotide sequence ID" value="NZ_CP016616.1"/>
</dbReference>
<evidence type="ECO:0000256" key="3">
    <source>
        <dbReference type="ARBA" id="ARBA00023136"/>
    </source>
</evidence>
<sequence>MSSSLTFPRAVLVAGLLVLALAACGRRGALEPPPDASAQADTQMQTPMSDSTLPSPVGTPRSSARQGYTIPNKPFILDPLL</sequence>
<dbReference type="AlphaFoldDB" id="A0A1B2EEY9"/>
<evidence type="ECO:0008006" key="9">
    <source>
        <dbReference type="Google" id="ProtNLM"/>
    </source>
</evidence>
<protein>
    <recommendedName>
        <fullName evidence="9">Lipoprotein</fullName>
    </recommendedName>
</protein>
<keyword evidence="3" id="KW-0472">Membrane</keyword>
<comment type="subcellular location">
    <subcellularLocation>
        <location evidence="1">Cell outer membrane</location>
        <topology evidence="1">Lipid-anchor</topology>
    </subcellularLocation>
</comment>
<gene>
    <name evidence="8" type="ORF">BB934_09435</name>
</gene>
<keyword evidence="2" id="KW-0732">Signal</keyword>
<evidence type="ECO:0000256" key="1">
    <source>
        <dbReference type="ARBA" id="ARBA00004459"/>
    </source>
</evidence>
<feature type="compositionally biased region" description="Polar residues" evidence="7">
    <location>
        <begin position="39"/>
        <end position="66"/>
    </location>
</feature>
<name>A0A1B2EEY9_9HYPH</name>
<dbReference type="InterPro" id="IPR032831">
    <property type="entry name" value="LptM_cons"/>
</dbReference>
<organism evidence="8">
    <name type="scientific">Microvirga ossetica</name>
    <dbReference type="NCBI Taxonomy" id="1882682"/>
    <lineage>
        <taxon>Bacteria</taxon>
        <taxon>Pseudomonadati</taxon>
        <taxon>Pseudomonadota</taxon>
        <taxon>Alphaproteobacteria</taxon>
        <taxon>Hyphomicrobiales</taxon>
        <taxon>Methylobacteriaceae</taxon>
        <taxon>Microvirga</taxon>
    </lineage>
</organism>
<evidence type="ECO:0000256" key="6">
    <source>
        <dbReference type="ARBA" id="ARBA00023288"/>
    </source>
</evidence>
<keyword evidence="4" id="KW-0564">Palmitate</keyword>
<dbReference type="NCBIfam" id="NF047847">
    <property type="entry name" value="SS_mature_LptM"/>
    <property type="match status" value="1"/>
</dbReference>
<proteinExistence type="predicted"/>
<dbReference type="KEGG" id="moc:BB934_09435"/>
<keyword evidence="6" id="KW-0449">Lipoprotein</keyword>
<keyword evidence="5" id="KW-0998">Cell outer membrane</keyword>
<feature type="region of interest" description="Disordered" evidence="7">
    <location>
        <begin position="29"/>
        <end position="70"/>
    </location>
</feature>
<dbReference type="OrthoDB" id="8020981at2"/>
<evidence type="ECO:0000256" key="7">
    <source>
        <dbReference type="SAM" id="MobiDB-lite"/>
    </source>
</evidence>
<accession>A0A1B2EEY9</accession>
<evidence type="ECO:0000256" key="5">
    <source>
        <dbReference type="ARBA" id="ARBA00023237"/>
    </source>
</evidence>
<evidence type="ECO:0000256" key="4">
    <source>
        <dbReference type="ARBA" id="ARBA00023139"/>
    </source>
</evidence>